<dbReference type="Pfam" id="PF00126">
    <property type="entry name" value="HTH_1"/>
    <property type="match status" value="1"/>
</dbReference>
<proteinExistence type="inferred from homology"/>
<keyword evidence="4" id="KW-0804">Transcription</keyword>
<evidence type="ECO:0000256" key="4">
    <source>
        <dbReference type="ARBA" id="ARBA00023163"/>
    </source>
</evidence>
<feature type="domain" description="HTH lysR-type" evidence="5">
    <location>
        <begin position="1"/>
        <end position="58"/>
    </location>
</feature>
<accession>A0A2S9ICI1</accession>
<dbReference type="EMBL" id="PDET01000006">
    <property type="protein sequence ID" value="PRD15492.1"/>
    <property type="molecule type" value="Genomic_DNA"/>
</dbReference>
<dbReference type="PANTHER" id="PTHR30419">
    <property type="entry name" value="HTH-TYPE TRANSCRIPTIONAL REGULATOR YBHD"/>
    <property type="match status" value="1"/>
</dbReference>
<dbReference type="PROSITE" id="PS50931">
    <property type="entry name" value="HTH_LYSR"/>
    <property type="match status" value="1"/>
</dbReference>
<keyword evidence="3" id="KW-0238">DNA-binding</keyword>
<dbReference type="Pfam" id="PF03466">
    <property type="entry name" value="LysR_substrate"/>
    <property type="match status" value="1"/>
</dbReference>
<dbReference type="Gene3D" id="3.40.190.290">
    <property type="match status" value="1"/>
</dbReference>
<dbReference type="SUPFAM" id="SSF53850">
    <property type="entry name" value="Periplasmic binding protein-like II"/>
    <property type="match status" value="1"/>
</dbReference>
<dbReference type="FunFam" id="1.10.10.10:FF:000001">
    <property type="entry name" value="LysR family transcriptional regulator"/>
    <property type="match status" value="1"/>
</dbReference>
<keyword evidence="7" id="KW-1185">Reference proteome</keyword>
<dbReference type="SUPFAM" id="SSF46785">
    <property type="entry name" value="Winged helix' DNA-binding domain"/>
    <property type="match status" value="1"/>
</dbReference>
<dbReference type="AlphaFoldDB" id="A0A2S9ICI1"/>
<comment type="similarity">
    <text evidence="1">Belongs to the LysR transcriptional regulatory family.</text>
</comment>
<dbReference type="GO" id="GO:0005829">
    <property type="term" value="C:cytosol"/>
    <property type="evidence" value="ECO:0007669"/>
    <property type="project" value="TreeGrafter"/>
</dbReference>
<dbReference type="InterPro" id="IPR036388">
    <property type="entry name" value="WH-like_DNA-bd_sf"/>
</dbReference>
<keyword evidence="2" id="KW-0805">Transcription regulation</keyword>
<evidence type="ECO:0000256" key="1">
    <source>
        <dbReference type="ARBA" id="ARBA00009437"/>
    </source>
</evidence>
<comment type="caution">
    <text evidence="6">The sequence shown here is derived from an EMBL/GenBank/DDBJ whole genome shotgun (WGS) entry which is preliminary data.</text>
</comment>
<dbReference type="InterPro" id="IPR005119">
    <property type="entry name" value="LysR_subst-bd"/>
</dbReference>
<dbReference type="NCBIfam" id="NF008416">
    <property type="entry name" value="PRK11242.1"/>
    <property type="match status" value="1"/>
</dbReference>
<dbReference type="RefSeq" id="WP_105592747.1">
    <property type="nucleotide sequence ID" value="NZ_PDET01000006.1"/>
</dbReference>
<evidence type="ECO:0000259" key="5">
    <source>
        <dbReference type="PROSITE" id="PS50931"/>
    </source>
</evidence>
<dbReference type="Proteomes" id="UP000239181">
    <property type="component" value="Unassembled WGS sequence"/>
</dbReference>
<organism evidence="6 7">
    <name type="scientific">Pantoea coffeiphila</name>
    <dbReference type="NCBI Taxonomy" id="1465635"/>
    <lineage>
        <taxon>Bacteria</taxon>
        <taxon>Pseudomonadati</taxon>
        <taxon>Pseudomonadota</taxon>
        <taxon>Gammaproteobacteria</taxon>
        <taxon>Enterobacterales</taxon>
        <taxon>Erwiniaceae</taxon>
        <taxon>Pantoea</taxon>
    </lineage>
</organism>
<dbReference type="InterPro" id="IPR050950">
    <property type="entry name" value="HTH-type_LysR_regulators"/>
</dbReference>
<dbReference type="InterPro" id="IPR036390">
    <property type="entry name" value="WH_DNA-bd_sf"/>
</dbReference>
<name>A0A2S9ICI1_9GAMM</name>
<protein>
    <submittedName>
        <fullName evidence="6">Transcriptional regulator CynR</fullName>
    </submittedName>
</protein>
<evidence type="ECO:0000256" key="3">
    <source>
        <dbReference type="ARBA" id="ARBA00023125"/>
    </source>
</evidence>
<sequence length="298" mass="32624">MLLRHINYFLAVAEHQSFTRAAQALHVSQPALSQQIRQLEAHLGAALFDRSGRSIRLTDAGVVYLDYARRTLQGLEEGKRAIHDVADLRRGLLRIAVTPTFSSWLIGPLLAAFYQRYPDINVSIREMAQERIEEQLCAGELDAGIGFAGGYAQEIEAQVLLRETLVLVVGSGHPLGEHASLPLEVLDALPLVLLSTEFATRGQIDRCCWQNGLSPRVVMEANSVNAVVEIIRCAPLATLLPAAIARENTLLTGVTLEPPLLERTAVILQHRDSYQSAAARAFIQLALQWATLSGPLPS</sequence>
<dbReference type="PRINTS" id="PR00039">
    <property type="entry name" value="HTHLYSR"/>
</dbReference>
<gene>
    <name evidence="6" type="ORF">CQW29_10825</name>
</gene>
<dbReference type="InterPro" id="IPR000847">
    <property type="entry name" value="LysR_HTH_N"/>
</dbReference>
<evidence type="ECO:0000313" key="7">
    <source>
        <dbReference type="Proteomes" id="UP000239181"/>
    </source>
</evidence>
<reference evidence="6 7" key="1">
    <citation type="submission" date="2017-10" db="EMBL/GenBank/DDBJ databases">
        <title>Draft genome of two endophytic bacteria isolated from 'guarana' Paullinia cupana (Mart.) Ducke.</title>
        <authorList>
            <person name="Siqueira K.A."/>
            <person name="Liotti R.G."/>
            <person name="Mendes T.A."/>
            <person name="Soares M.A."/>
        </authorList>
    </citation>
    <scope>NUCLEOTIDE SEQUENCE [LARGE SCALE GENOMIC DNA]</scope>
    <source>
        <strain evidence="6 7">342</strain>
    </source>
</reference>
<dbReference type="PANTHER" id="PTHR30419:SF8">
    <property type="entry name" value="NITROGEN ASSIMILATION TRANSCRIPTIONAL ACTIVATOR-RELATED"/>
    <property type="match status" value="1"/>
</dbReference>
<dbReference type="GO" id="GO:0003677">
    <property type="term" value="F:DNA binding"/>
    <property type="evidence" value="ECO:0007669"/>
    <property type="project" value="UniProtKB-KW"/>
</dbReference>
<dbReference type="Gene3D" id="1.10.10.10">
    <property type="entry name" value="Winged helix-like DNA-binding domain superfamily/Winged helix DNA-binding domain"/>
    <property type="match status" value="1"/>
</dbReference>
<evidence type="ECO:0000256" key="2">
    <source>
        <dbReference type="ARBA" id="ARBA00023015"/>
    </source>
</evidence>
<dbReference type="OrthoDB" id="646694at2"/>
<dbReference type="GO" id="GO:0003700">
    <property type="term" value="F:DNA-binding transcription factor activity"/>
    <property type="evidence" value="ECO:0007669"/>
    <property type="project" value="InterPro"/>
</dbReference>
<evidence type="ECO:0000313" key="6">
    <source>
        <dbReference type="EMBL" id="PRD15492.1"/>
    </source>
</evidence>